<evidence type="ECO:0008006" key="3">
    <source>
        <dbReference type="Google" id="ProtNLM"/>
    </source>
</evidence>
<keyword evidence="2" id="KW-1185">Reference proteome</keyword>
<dbReference type="AlphaFoldDB" id="A0A0D2LVE1"/>
<name>A0A0D2LVE1_HYPSF</name>
<dbReference type="OrthoDB" id="3158924at2759"/>
<proteinExistence type="predicted"/>
<dbReference type="STRING" id="945553.A0A0D2LVE1"/>
<dbReference type="InterPro" id="IPR016197">
    <property type="entry name" value="Chromo-like_dom_sf"/>
</dbReference>
<dbReference type="OMA" id="GHRRTEK"/>
<reference evidence="2" key="1">
    <citation type="submission" date="2014-04" db="EMBL/GenBank/DDBJ databases">
        <title>Evolutionary Origins and Diversification of the Mycorrhizal Mutualists.</title>
        <authorList>
            <consortium name="DOE Joint Genome Institute"/>
            <consortium name="Mycorrhizal Genomics Consortium"/>
            <person name="Kohler A."/>
            <person name="Kuo A."/>
            <person name="Nagy L.G."/>
            <person name="Floudas D."/>
            <person name="Copeland A."/>
            <person name="Barry K.W."/>
            <person name="Cichocki N."/>
            <person name="Veneault-Fourrey C."/>
            <person name="LaButti K."/>
            <person name="Lindquist E.A."/>
            <person name="Lipzen A."/>
            <person name="Lundell T."/>
            <person name="Morin E."/>
            <person name="Murat C."/>
            <person name="Riley R."/>
            <person name="Ohm R."/>
            <person name="Sun H."/>
            <person name="Tunlid A."/>
            <person name="Henrissat B."/>
            <person name="Grigoriev I.V."/>
            <person name="Hibbett D.S."/>
            <person name="Martin F."/>
        </authorList>
    </citation>
    <scope>NUCLEOTIDE SEQUENCE [LARGE SCALE GENOMIC DNA]</scope>
    <source>
        <strain evidence="2">FD-334 SS-4</strain>
    </source>
</reference>
<feature type="non-terminal residue" evidence="1">
    <location>
        <position position="1"/>
    </location>
</feature>
<dbReference type="SUPFAM" id="SSF54160">
    <property type="entry name" value="Chromo domain-like"/>
    <property type="match status" value="1"/>
</dbReference>
<feature type="non-terminal residue" evidence="1">
    <location>
        <position position="85"/>
    </location>
</feature>
<dbReference type="Proteomes" id="UP000054270">
    <property type="component" value="Unassembled WGS sequence"/>
</dbReference>
<gene>
    <name evidence="1" type="ORF">HYPSUDRAFT_109931</name>
</gene>
<evidence type="ECO:0000313" key="1">
    <source>
        <dbReference type="EMBL" id="KJA14803.1"/>
    </source>
</evidence>
<evidence type="ECO:0000313" key="2">
    <source>
        <dbReference type="Proteomes" id="UP000054270"/>
    </source>
</evidence>
<organism evidence="1 2">
    <name type="scientific">Hypholoma sublateritium (strain FD-334 SS-4)</name>
    <dbReference type="NCBI Taxonomy" id="945553"/>
    <lineage>
        <taxon>Eukaryota</taxon>
        <taxon>Fungi</taxon>
        <taxon>Dikarya</taxon>
        <taxon>Basidiomycota</taxon>
        <taxon>Agaricomycotina</taxon>
        <taxon>Agaricomycetes</taxon>
        <taxon>Agaricomycetidae</taxon>
        <taxon>Agaricales</taxon>
        <taxon>Agaricineae</taxon>
        <taxon>Strophariaceae</taxon>
        <taxon>Hypholoma</taxon>
    </lineage>
</organism>
<protein>
    <recommendedName>
        <fullName evidence="3">Chromo domain-containing protein</fullName>
    </recommendedName>
</protein>
<dbReference type="EMBL" id="KN817665">
    <property type="protein sequence ID" value="KJA14803.1"/>
    <property type="molecule type" value="Genomic_DNA"/>
</dbReference>
<accession>A0A0D2LVE1</accession>
<sequence>ESSNYTLDLPPVLRRRRLYPTFHVSLLKPYYASSDALFPNRVMPEPFDFGAPAEQEWYVDEITGHRRTEKGGLEYEIRWSQGDTT</sequence>